<reference evidence="3 4" key="1">
    <citation type="journal article" date="2012" name="J. Bacteriol.">
        <title>Genome Sequence of the Halotolerant Bacterium Imtechella halotolerans K1T.</title>
        <authorList>
            <person name="Kumar S."/>
            <person name="Vikram S."/>
            <person name="Subramanian S."/>
            <person name="Raghava G.P."/>
            <person name="Pinnaka A.K."/>
        </authorList>
    </citation>
    <scope>NUCLEOTIDE SEQUENCE [LARGE SCALE GENOMIC DNA]</scope>
    <source>
        <strain evidence="3 4">K1</strain>
    </source>
</reference>
<dbReference type="Gene3D" id="1.10.3730.20">
    <property type="match status" value="1"/>
</dbReference>
<keyword evidence="2" id="KW-0472">Membrane</keyword>
<protein>
    <submittedName>
        <fullName evidence="3">Small multidrug resistance protein</fullName>
    </submittedName>
</protein>
<dbReference type="OrthoDB" id="21828at2"/>
<evidence type="ECO:0000313" key="3">
    <source>
        <dbReference type="EMBL" id="EID75556.1"/>
    </source>
</evidence>
<evidence type="ECO:0000256" key="2">
    <source>
        <dbReference type="SAM" id="Phobius"/>
    </source>
</evidence>
<dbReference type="Proteomes" id="UP000005938">
    <property type="component" value="Unassembled WGS sequence"/>
</dbReference>
<feature type="transmembrane region" description="Helical" evidence="2">
    <location>
        <begin position="110"/>
        <end position="130"/>
    </location>
</feature>
<comment type="caution">
    <text evidence="3">The sequence shown here is derived from an EMBL/GenBank/DDBJ whole genome shotgun (WGS) entry which is preliminary data.</text>
</comment>
<proteinExistence type="inferred from homology"/>
<dbReference type="GO" id="GO:0022857">
    <property type="term" value="F:transmembrane transporter activity"/>
    <property type="evidence" value="ECO:0007669"/>
    <property type="project" value="InterPro"/>
</dbReference>
<organism evidence="3 4">
    <name type="scientific">Imtechella halotolerans K1</name>
    <dbReference type="NCBI Taxonomy" id="946077"/>
    <lineage>
        <taxon>Bacteria</taxon>
        <taxon>Pseudomonadati</taxon>
        <taxon>Bacteroidota</taxon>
        <taxon>Flavobacteriia</taxon>
        <taxon>Flavobacteriales</taxon>
        <taxon>Flavobacteriaceae</taxon>
        <taxon>Imtechella</taxon>
    </lineage>
</organism>
<accession>I0WGP0</accession>
<feature type="transmembrane region" description="Helical" evidence="2">
    <location>
        <begin position="29"/>
        <end position="49"/>
    </location>
</feature>
<keyword evidence="2" id="KW-1133">Transmembrane helix</keyword>
<keyword evidence="1 2" id="KW-0812">Transmembrane</keyword>
<dbReference type="eggNOG" id="COG2076">
    <property type="taxonomic scope" value="Bacteria"/>
</dbReference>
<dbReference type="Pfam" id="PF00893">
    <property type="entry name" value="Multi_Drug_Res"/>
    <property type="match status" value="1"/>
</dbReference>
<comment type="similarity">
    <text evidence="1">Belongs to the drug/metabolite transporter (DMT) superfamily. Small multidrug resistance (SMR) (TC 2.A.7.1) family.</text>
</comment>
<comment type="subcellular location">
    <subcellularLocation>
        <location evidence="1">Cell membrane</location>
        <topology evidence="1">Multi-pass membrane protein</topology>
    </subcellularLocation>
</comment>
<feature type="transmembrane region" description="Helical" evidence="2">
    <location>
        <begin position="79"/>
        <end position="104"/>
    </location>
</feature>
<evidence type="ECO:0000256" key="1">
    <source>
        <dbReference type="RuleBase" id="RU003942"/>
    </source>
</evidence>
<dbReference type="EMBL" id="AJJU01000004">
    <property type="protein sequence ID" value="EID75556.1"/>
    <property type="molecule type" value="Genomic_DNA"/>
</dbReference>
<dbReference type="InterPro" id="IPR045324">
    <property type="entry name" value="Small_multidrug_res"/>
</dbReference>
<gene>
    <name evidence="3" type="ORF">W5A_05058</name>
</gene>
<keyword evidence="4" id="KW-1185">Reference proteome</keyword>
<feature type="transmembrane region" description="Helical" evidence="2">
    <location>
        <begin position="55"/>
        <end position="72"/>
    </location>
</feature>
<evidence type="ECO:0000313" key="4">
    <source>
        <dbReference type="Proteomes" id="UP000005938"/>
    </source>
</evidence>
<sequence>MKSCVLIIFHLILTSFILKPHYNMNRNLLLVAGLFEVGFAACLCMAKLATGMSTMLWVIGFLSTLAISIYLLNKAVKDISFAAGFATWAGFGALGSLMVGSVLFVNPIDVVRLLFIYALIASITGLRMVAKTMF</sequence>
<dbReference type="AlphaFoldDB" id="I0WGP0"/>
<name>I0WGP0_9FLAO</name>
<dbReference type="GO" id="GO:0005886">
    <property type="term" value="C:plasma membrane"/>
    <property type="evidence" value="ECO:0007669"/>
    <property type="project" value="UniProtKB-SubCell"/>
</dbReference>